<dbReference type="EMBL" id="JAPWTJ010003611">
    <property type="protein sequence ID" value="KAJ8954270.1"/>
    <property type="molecule type" value="Genomic_DNA"/>
</dbReference>
<accession>A0ABQ9IRA3</accession>
<dbReference type="Proteomes" id="UP001162164">
    <property type="component" value="Unassembled WGS sequence"/>
</dbReference>
<name>A0ABQ9IRA3_9CUCU</name>
<proteinExistence type="predicted"/>
<comment type="caution">
    <text evidence="2">The sequence shown here is derived from an EMBL/GenBank/DDBJ whole genome shotgun (WGS) entry which is preliminary data.</text>
</comment>
<feature type="compositionally biased region" description="Acidic residues" evidence="1">
    <location>
        <begin position="14"/>
        <end position="26"/>
    </location>
</feature>
<gene>
    <name evidence="2" type="ORF">NQ317_014011</name>
</gene>
<feature type="region of interest" description="Disordered" evidence="1">
    <location>
        <begin position="54"/>
        <end position="78"/>
    </location>
</feature>
<evidence type="ECO:0000313" key="3">
    <source>
        <dbReference type="Proteomes" id="UP001162164"/>
    </source>
</evidence>
<evidence type="ECO:0000313" key="2">
    <source>
        <dbReference type="EMBL" id="KAJ8954270.1"/>
    </source>
</evidence>
<reference evidence="2" key="1">
    <citation type="journal article" date="2023" name="Insect Mol. Biol.">
        <title>Genome sequencing provides insights into the evolution of gene families encoding plant cell wall-degrading enzymes in longhorned beetles.</title>
        <authorList>
            <person name="Shin N.R."/>
            <person name="Okamura Y."/>
            <person name="Kirsch R."/>
            <person name="Pauchet Y."/>
        </authorList>
    </citation>
    <scope>NUCLEOTIDE SEQUENCE</scope>
    <source>
        <strain evidence="2">MMC_N1</strain>
    </source>
</reference>
<protein>
    <submittedName>
        <fullName evidence="2">Uncharacterized protein</fullName>
    </submittedName>
</protein>
<organism evidence="2 3">
    <name type="scientific">Molorchus minor</name>
    <dbReference type="NCBI Taxonomy" id="1323400"/>
    <lineage>
        <taxon>Eukaryota</taxon>
        <taxon>Metazoa</taxon>
        <taxon>Ecdysozoa</taxon>
        <taxon>Arthropoda</taxon>
        <taxon>Hexapoda</taxon>
        <taxon>Insecta</taxon>
        <taxon>Pterygota</taxon>
        <taxon>Neoptera</taxon>
        <taxon>Endopterygota</taxon>
        <taxon>Coleoptera</taxon>
        <taxon>Polyphaga</taxon>
        <taxon>Cucujiformia</taxon>
        <taxon>Chrysomeloidea</taxon>
        <taxon>Cerambycidae</taxon>
        <taxon>Lamiinae</taxon>
        <taxon>Monochamini</taxon>
        <taxon>Molorchus</taxon>
    </lineage>
</organism>
<evidence type="ECO:0000256" key="1">
    <source>
        <dbReference type="SAM" id="MobiDB-lite"/>
    </source>
</evidence>
<feature type="region of interest" description="Disordered" evidence="1">
    <location>
        <begin position="1"/>
        <end position="28"/>
    </location>
</feature>
<sequence length="164" mass="18003">MENKSGTIIRDIPSESEDSELSDDDDQKPMSLLEFKTILAQDLCWARKTIERNRGRPVSSTPTHSPTIAPKRKCLEPRPTNDSFTAFHSLSEAISATDIKENEGVTLLENAPGQEQQSDITNILSDLSELVKLGETNVLSVAYVSGVIKAPSLRGRSVLIADYC</sequence>
<keyword evidence="3" id="KW-1185">Reference proteome</keyword>